<evidence type="ECO:0000313" key="6">
    <source>
        <dbReference type="Proteomes" id="UP001229421"/>
    </source>
</evidence>
<dbReference type="EMBL" id="JAUHHV010000011">
    <property type="protein sequence ID" value="KAK1408205.1"/>
    <property type="molecule type" value="Genomic_DNA"/>
</dbReference>
<keyword evidence="1" id="KW-0805">Transcription regulation</keyword>
<feature type="region of interest" description="Disordered" evidence="4">
    <location>
        <begin position="94"/>
        <end position="145"/>
    </location>
</feature>
<dbReference type="AlphaFoldDB" id="A0AAD8JV73"/>
<dbReference type="PROSITE" id="PS50985">
    <property type="entry name" value="GRAS"/>
    <property type="match status" value="1"/>
</dbReference>
<feature type="compositionally biased region" description="Polar residues" evidence="4">
    <location>
        <begin position="112"/>
        <end position="145"/>
    </location>
</feature>
<feature type="region of interest" description="Disordered" evidence="4">
    <location>
        <begin position="1"/>
        <end position="39"/>
    </location>
</feature>
<comment type="caution">
    <text evidence="3">Lacks conserved residue(s) required for the propagation of feature annotation.</text>
</comment>
<comment type="similarity">
    <text evidence="3">Belongs to the GRAS family.</text>
</comment>
<keyword evidence="6" id="KW-1185">Reference proteome</keyword>
<dbReference type="Proteomes" id="UP001229421">
    <property type="component" value="Unassembled WGS sequence"/>
</dbReference>
<sequence>MLGSSSHSHHTTNNEEDPPPPPPQHHHPTTFFHRHHQDPPTSFHLRQLLFSAVQLISRSDLTAAHRLISILSTNSSAYDDSTHRLIHSFTKSLSLRLHRHPPPPPPPSSSSISTLMTQSSNHHTYPSTKSHLSSDFVNSQLIKQS</sequence>
<evidence type="ECO:0000256" key="1">
    <source>
        <dbReference type="ARBA" id="ARBA00023015"/>
    </source>
</evidence>
<reference evidence="5" key="1">
    <citation type="journal article" date="2023" name="bioRxiv">
        <title>Improved chromosome-level genome assembly for marigold (Tagetes erecta).</title>
        <authorList>
            <person name="Jiang F."/>
            <person name="Yuan L."/>
            <person name="Wang S."/>
            <person name="Wang H."/>
            <person name="Xu D."/>
            <person name="Wang A."/>
            <person name="Fan W."/>
        </authorList>
    </citation>
    <scope>NUCLEOTIDE SEQUENCE</scope>
    <source>
        <strain evidence="5">WSJ</strain>
        <tissue evidence="5">Leaf</tissue>
    </source>
</reference>
<proteinExistence type="inferred from homology"/>
<evidence type="ECO:0000256" key="4">
    <source>
        <dbReference type="SAM" id="MobiDB-lite"/>
    </source>
</evidence>
<evidence type="ECO:0000256" key="2">
    <source>
        <dbReference type="ARBA" id="ARBA00023163"/>
    </source>
</evidence>
<evidence type="ECO:0000313" key="5">
    <source>
        <dbReference type="EMBL" id="KAK1408205.1"/>
    </source>
</evidence>
<comment type="caution">
    <text evidence="5">The sequence shown here is derived from an EMBL/GenBank/DDBJ whole genome shotgun (WGS) entry which is preliminary data.</text>
</comment>
<dbReference type="InterPro" id="IPR005202">
    <property type="entry name" value="TF_GRAS"/>
</dbReference>
<name>A0AAD8JV73_TARER</name>
<accession>A0AAD8JV73</accession>
<organism evidence="5 6">
    <name type="scientific">Tagetes erecta</name>
    <name type="common">African marigold</name>
    <dbReference type="NCBI Taxonomy" id="13708"/>
    <lineage>
        <taxon>Eukaryota</taxon>
        <taxon>Viridiplantae</taxon>
        <taxon>Streptophyta</taxon>
        <taxon>Embryophyta</taxon>
        <taxon>Tracheophyta</taxon>
        <taxon>Spermatophyta</taxon>
        <taxon>Magnoliopsida</taxon>
        <taxon>eudicotyledons</taxon>
        <taxon>Gunneridae</taxon>
        <taxon>Pentapetalae</taxon>
        <taxon>asterids</taxon>
        <taxon>campanulids</taxon>
        <taxon>Asterales</taxon>
        <taxon>Asteraceae</taxon>
        <taxon>Asteroideae</taxon>
        <taxon>Heliantheae alliance</taxon>
        <taxon>Tageteae</taxon>
        <taxon>Tagetes</taxon>
    </lineage>
</organism>
<evidence type="ECO:0000256" key="3">
    <source>
        <dbReference type="PROSITE-ProRule" id="PRU01191"/>
    </source>
</evidence>
<gene>
    <name evidence="5" type="ORF">QVD17_39840</name>
</gene>
<feature type="compositionally biased region" description="Basic residues" evidence="4">
    <location>
        <begin position="24"/>
        <end position="36"/>
    </location>
</feature>
<dbReference type="Pfam" id="PF03514">
    <property type="entry name" value="GRAS"/>
    <property type="match status" value="1"/>
</dbReference>
<keyword evidence="2" id="KW-0804">Transcription</keyword>
<protein>
    <submittedName>
        <fullName evidence="5">Uncharacterized protein</fullName>
    </submittedName>
</protein>